<feature type="transmembrane region" description="Helical" evidence="9">
    <location>
        <begin position="132"/>
        <end position="152"/>
    </location>
</feature>
<evidence type="ECO:0000256" key="6">
    <source>
        <dbReference type="ARBA" id="ARBA00022989"/>
    </source>
</evidence>
<feature type="transmembrane region" description="Helical" evidence="9">
    <location>
        <begin position="91"/>
        <end position="112"/>
    </location>
</feature>
<evidence type="ECO:0000313" key="12">
    <source>
        <dbReference type="Proteomes" id="UP000198642"/>
    </source>
</evidence>
<dbReference type="InterPro" id="IPR007387">
    <property type="entry name" value="TRAP_DctQ"/>
</dbReference>
<keyword evidence="6 9" id="KW-1133">Transmembrane helix</keyword>
<proteinExistence type="inferred from homology"/>
<keyword evidence="2" id="KW-0813">Transport</keyword>
<protein>
    <submittedName>
        <fullName evidence="11">TRAP-type C4-dicarboxylate transport system, small permease component</fullName>
    </submittedName>
</protein>
<organism evidence="11 12">
    <name type="scientific">Lentibacillus halodurans</name>
    <dbReference type="NCBI Taxonomy" id="237679"/>
    <lineage>
        <taxon>Bacteria</taxon>
        <taxon>Bacillati</taxon>
        <taxon>Bacillota</taxon>
        <taxon>Bacilli</taxon>
        <taxon>Bacillales</taxon>
        <taxon>Bacillaceae</taxon>
        <taxon>Lentibacillus</taxon>
    </lineage>
</organism>
<evidence type="ECO:0000256" key="1">
    <source>
        <dbReference type="ARBA" id="ARBA00004429"/>
    </source>
</evidence>
<evidence type="ECO:0000256" key="4">
    <source>
        <dbReference type="ARBA" id="ARBA00022519"/>
    </source>
</evidence>
<dbReference type="Proteomes" id="UP000198642">
    <property type="component" value="Unassembled WGS sequence"/>
</dbReference>
<reference evidence="11 12" key="1">
    <citation type="submission" date="2016-10" db="EMBL/GenBank/DDBJ databases">
        <authorList>
            <person name="de Groot N.N."/>
        </authorList>
    </citation>
    <scope>NUCLEOTIDE SEQUENCE [LARGE SCALE GENOMIC DNA]</scope>
    <source>
        <strain evidence="11 12">CGMCC 1.3702</strain>
    </source>
</reference>
<keyword evidence="5 9" id="KW-0812">Transmembrane</keyword>
<evidence type="ECO:0000313" key="11">
    <source>
        <dbReference type="EMBL" id="SFB02089.1"/>
    </source>
</evidence>
<keyword evidence="3" id="KW-1003">Cell membrane</keyword>
<keyword evidence="7 9" id="KW-0472">Membrane</keyword>
<dbReference type="STRING" id="237679.SAMN04488072_105183"/>
<comment type="subcellular location">
    <subcellularLocation>
        <location evidence="1">Cell inner membrane</location>
        <topology evidence="1">Multi-pass membrane protein</topology>
    </subcellularLocation>
</comment>
<dbReference type="OrthoDB" id="4964541at2"/>
<accession>A0A1I0XLV5</accession>
<evidence type="ECO:0000256" key="9">
    <source>
        <dbReference type="SAM" id="Phobius"/>
    </source>
</evidence>
<keyword evidence="4" id="KW-0997">Cell inner membrane</keyword>
<dbReference type="RefSeq" id="WP_090236214.1">
    <property type="nucleotide sequence ID" value="NZ_FOJW01000005.1"/>
</dbReference>
<evidence type="ECO:0000256" key="7">
    <source>
        <dbReference type="ARBA" id="ARBA00023136"/>
    </source>
</evidence>
<dbReference type="PANTHER" id="PTHR35011">
    <property type="entry name" value="2,3-DIKETO-L-GULONATE TRAP TRANSPORTER SMALL PERMEASE PROTEIN YIAM"/>
    <property type="match status" value="1"/>
</dbReference>
<dbReference type="EMBL" id="FOJW01000005">
    <property type="protein sequence ID" value="SFB02089.1"/>
    <property type="molecule type" value="Genomic_DNA"/>
</dbReference>
<dbReference type="InterPro" id="IPR055348">
    <property type="entry name" value="DctQ"/>
</dbReference>
<name>A0A1I0XLV5_9BACI</name>
<evidence type="ECO:0000256" key="8">
    <source>
        <dbReference type="ARBA" id="ARBA00038436"/>
    </source>
</evidence>
<feature type="domain" description="Tripartite ATP-independent periplasmic transporters DctQ component" evidence="10">
    <location>
        <begin position="28"/>
        <end position="158"/>
    </location>
</feature>
<dbReference type="GO" id="GO:0005886">
    <property type="term" value="C:plasma membrane"/>
    <property type="evidence" value="ECO:0007669"/>
    <property type="project" value="UniProtKB-SubCell"/>
</dbReference>
<evidence type="ECO:0000256" key="2">
    <source>
        <dbReference type="ARBA" id="ARBA00022448"/>
    </source>
</evidence>
<dbReference type="Pfam" id="PF04290">
    <property type="entry name" value="DctQ"/>
    <property type="match status" value="1"/>
</dbReference>
<feature type="transmembrane region" description="Helical" evidence="9">
    <location>
        <begin position="52"/>
        <end position="70"/>
    </location>
</feature>
<dbReference type="AlphaFoldDB" id="A0A1I0XLV5"/>
<keyword evidence="12" id="KW-1185">Reference proteome</keyword>
<feature type="transmembrane region" description="Helical" evidence="9">
    <location>
        <begin position="21"/>
        <end position="40"/>
    </location>
</feature>
<sequence length="169" mass="19159">MKKYVYSIWNFLLNLQKGIMIISSILILLGLVATVLLRYIFQADLYGLEELILIPAFWMYFMGASYGTHLDTHITADLTKVYIKDERIKSMVQLLNTVICLVIAIVFTFWANSFVIWSINSGGNSSAWKYPLYIPQSAIMIGFILMSLYLAVKMVNDAKILVARSGKGL</sequence>
<evidence type="ECO:0000256" key="3">
    <source>
        <dbReference type="ARBA" id="ARBA00022475"/>
    </source>
</evidence>
<comment type="similarity">
    <text evidence="8">Belongs to the TRAP transporter small permease family.</text>
</comment>
<evidence type="ECO:0000259" key="10">
    <source>
        <dbReference type="Pfam" id="PF04290"/>
    </source>
</evidence>
<gene>
    <name evidence="11" type="ORF">SAMN04488072_105183</name>
</gene>
<evidence type="ECO:0000256" key="5">
    <source>
        <dbReference type="ARBA" id="ARBA00022692"/>
    </source>
</evidence>